<dbReference type="Proteomes" id="UP000424673">
    <property type="component" value="Chromosome"/>
</dbReference>
<reference evidence="4" key="1">
    <citation type="submission" date="2019-09" db="EMBL/GenBank/DDBJ databases">
        <title>Isolation and complete genome sequencing of Methylocystis species.</title>
        <authorList>
            <person name="Rumah B.L."/>
            <person name="Stead C.E."/>
            <person name="Stevens B.C."/>
            <person name="Minton N.P."/>
            <person name="Grosse-Honebrink A."/>
            <person name="Zhang Y."/>
        </authorList>
    </citation>
    <scope>NUCLEOTIDE SEQUENCE [LARGE SCALE GENOMIC DNA]</scope>
    <source>
        <strain evidence="4">BRCS1</strain>
    </source>
</reference>
<dbReference type="Gene3D" id="3.30.2310.20">
    <property type="entry name" value="RelE-like"/>
    <property type="match status" value="1"/>
</dbReference>
<name>A0ABX6EHW9_9HYPH</name>
<organism evidence="3 4">
    <name type="scientific">Methylocystis rosea</name>
    <dbReference type="NCBI Taxonomy" id="173366"/>
    <lineage>
        <taxon>Bacteria</taxon>
        <taxon>Pseudomonadati</taxon>
        <taxon>Pseudomonadota</taxon>
        <taxon>Alphaproteobacteria</taxon>
        <taxon>Hyphomicrobiales</taxon>
        <taxon>Methylocystaceae</taxon>
        <taxon>Methylocystis</taxon>
    </lineage>
</organism>
<sequence>MEEIHGLKIRYAPAAQRDLASIFAYLAERSPQAKRLVAARLSNAILLIADNPAIGVRTQRPGIFVKFVPKSAYKIFYRIQEETIEVIHIRHSSRRPWLF</sequence>
<evidence type="ECO:0000313" key="3">
    <source>
        <dbReference type="EMBL" id="QGM94234.1"/>
    </source>
</evidence>
<dbReference type="InterPro" id="IPR051803">
    <property type="entry name" value="TA_system_RelE-like_toxin"/>
</dbReference>
<dbReference type="PANTHER" id="PTHR33755">
    <property type="entry name" value="TOXIN PARE1-RELATED"/>
    <property type="match status" value="1"/>
</dbReference>
<dbReference type="RefSeq" id="WP_154452209.1">
    <property type="nucleotide sequence ID" value="NZ_CP044328.1"/>
</dbReference>
<evidence type="ECO:0000313" key="4">
    <source>
        <dbReference type="Proteomes" id="UP000424673"/>
    </source>
</evidence>
<evidence type="ECO:0000256" key="1">
    <source>
        <dbReference type="ARBA" id="ARBA00006226"/>
    </source>
</evidence>
<dbReference type="InterPro" id="IPR007712">
    <property type="entry name" value="RelE/ParE_toxin"/>
</dbReference>
<dbReference type="EMBL" id="CP044328">
    <property type="protein sequence ID" value="QGM94234.1"/>
    <property type="molecule type" value="Genomic_DNA"/>
</dbReference>
<reference evidence="3 4" key="2">
    <citation type="journal article" date="2021" name="AMB Express">
        <title>Isolation and characterisation of Methylocystis spp. for poly-3-hydroxybutyrate production using waste methane feedstocks.</title>
        <authorList>
            <person name="Rumah B.L."/>
            <person name="Stead C.E."/>
            <person name="Claxton Stevens B.H."/>
            <person name="Minton N.P."/>
            <person name="Grosse-Honebrink A."/>
            <person name="Zhang Y."/>
        </authorList>
    </citation>
    <scope>NUCLEOTIDE SEQUENCE [LARGE SCALE GENOMIC DNA]</scope>
    <source>
        <strain evidence="3 4">BRCS1</strain>
    </source>
</reference>
<protein>
    <submittedName>
        <fullName evidence="3">Type II toxin-antitoxin system RelE/ParE family toxin</fullName>
    </submittedName>
</protein>
<gene>
    <name evidence="3" type="ORF">F7D13_09445</name>
</gene>
<dbReference type="InterPro" id="IPR035093">
    <property type="entry name" value="RelE/ParE_toxin_dom_sf"/>
</dbReference>
<accession>A0ABX6EHW9</accession>
<comment type="similarity">
    <text evidence="1">Belongs to the RelE toxin family.</text>
</comment>
<keyword evidence="2" id="KW-1277">Toxin-antitoxin system</keyword>
<dbReference type="Pfam" id="PF05016">
    <property type="entry name" value="ParE_toxin"/>
    <property type="match status" value="1"/>
</dbReference>
<proteinExistence type="inferred from homology"/>
<evidence type="ECO:0000256" key="2">
    <source>
        <dbReference type="ARBA" id="ARBA00022649"/>
    </source>
</evidence>
<keyword evidence="4" id="KW-1185">Reference proteome</keyword>